<dbReference type="InterPro" id="IPR000836">
    <property type="entry name" value="PRTase_dom"/>
</dbReference>
<dbReference type="EMBL" id="RBNJ01009215">
    <property type="protein sequence ID" value="RUS27019.1"/>
    <property type="molecule type" value="Genomic_DNA"/>
</dbReference>
<keyword evidence="4" id="KW-1185">Reference proteome</keyword>
<feature type="compositionally biased region" description="Polar residues" evidence="1">
    <location>
        <begin position="1"/>
        <end position="12"/>
    </location>
</feature>
<keyword evidence="3" id="KW-0808">Transferase</keyword>
<feature type="region of interest" description="Disordered" evidence="1">
    <location>
        <begin position="254"/>
        <end position="275"/>
    </location>
</feature>
<dbReference type="Gene3D" id="3.30.1310.20">
    <property type="entry name" value="PRTase-like"/>
    <property type="match status" value="1"/>
</dbReference>
<dbReference type="Proteomes" id="UP000274822">
    <property type="component" value="Unassembled WGS sequence"/>
</dbReference>
<evidence type="ECO:0000313" key="4">
    <source>
        <dbReference type="Proteomes" id="UP000274822"/>
    </source>
</evidence>
<name>A0A433QBA6_9FUNG</name>
<feature type="domain" description="Phosphoribosyltransferase" evidence="2">
    <location>
        <begin position="36"/>
        <end position="200"/>
    </location>
</feature>
<dbReference type="CDD" id="cd06223">
    <property type="entry name" value="PRTases_typeI"/>
    <property type="match status" value="1"/>
</dbReference>
<keyword evidence="3" id="KW-0328">Glycosyltransferase</keyword>
<dbReference type="Pfam" id="PF00156">
    <property type="entry name" value="Pribosyltran"/>
    <property type="match status" value="1"/>
</dbReference>
<evidence type="ECO:0000313" key="3">
    <source>
        <dbReference type="EMBL" id="RUS27019.1"/>
    </source>
</evidence>
<reference evidence="3 4" key="1">
    <citation type="journal article" date="2018" name="New Phytol.">
        <title>Phylogenomics of Endogonaceae and evolution of mycorrhizas within Mucoromycota.</title>
        <authorList>
            <person name="Chang Y."/>
            <person name="Desiro A."/>
            <person name="Na H."/>
            <person name="Sandor L."/>
            <person name="Lipzen A."/>
            <person name="Clum A."/>
            <person name="Barry K."/>
            <person name="Grigoriev I.V."/>
            <person name="Martin F.M."/>
            <person name="Stajich J.E."/>
            <person name="Smith M.E."/>
            <person name="Bonito G."/>
            <person name="Spatafora J.W."/>
        </authorList>
    </citation>
    <scope>NUCLEOTIDE SEQUENCE [LARGE SCALE GENOMIC DNA]</scope>
    <source>
        <strain evidence="3 4">AD002</strain>
    </source>
</reference>
<dbReference type="InterPro" id="IPR029057">
    <property type="entry name" value="PRTase-like"/>
</dbReference>
<evidence type="ECO:0000256" key="1">
    <source>
        <dbReference type="SAM" id="MobiDB-lite"/>
    </source>
</evidence>
<feature type="compositionally biased region" description="Polar residues" evidence="1">
    <location>
        <begin position="20"/>
        <end position="29"/>
    </location>
</feature>
<accession>A0A433QBA6</accession>
<protein>
    <submittedName>
        <fullName evidence="3">Phosphoribosyltransferase-like protein</fullName>
    </submittedName>
</protein>
<dbReference type="GO" id="GO:0016757">
    <property type="term" value="F:glycosyltransferase activity"/>
    <property type="evidence" value="ECO:0007669"/>
    <property type="project" value="UniProtKB-KW"/>
</dbReference>
<sequence length="275" mass="30332">MSLYRRQSTPIHNSFPLPNPTSNPMSRQSFTNRTQAGLALAAELSQRYPDATGDSAIVLALPRGGVPVAFSVAERQRCPLDVFLVRKIGVEGHEELAMGAITENCAIFNQNIIRMLKIPQDSINRVVNREKIELARRNDKYRQGKPPVVVRGKTVFLVDGATMRAANKAIKEMNPAKLVVAVPVGAADTISQMRREVDDVVCLLQPTELYGIGMWYQDFPQTKDAEVLEVLQRAARITGPPHVESVMPEELKVSGDGAGKLEEMGRKEGAMKVEE</sequence>
<evidence type="ECO:0000259" key="2">
    <source>
        <dbReference type="Pfam" id="PF00156"/>
    </source>
</evidence>
<feature type="region of interest" description="Disordered" evidence="1">
    <location>
        <begin position="1"/>
        <end position="29"/>
    </location>
</feature>
<dbReference type="SUPFAM" id="SSF53271">
    <property type="entry name" value="PRTase-like"/>
    <property type="match status" value="1"/>
</dbReference>
<dbReference type="AlphaFoldDB" id="A0A433QBA6"/>
<comment type="caution">
    <text evidence="3">The sequence shown here is derived from an EMBL/GenBank/DDBJ whole genome shotgun (WGS) entry which is preliminary data.</text>
</comment>
<dbReference type="Gene3D" id="3.40.50.2020">
    <property type="match status" value="1"/>
</dbReference>
<organism evidence="3 4">
    <name type="scientific">Jimgerdemannia flammicorona</name>
    <dbReference type="NCBI Taxonomy" id="994334"/>
    <lineage>
        <taxon>Eukaryota</taxon>
        <taxon>Fungi</taxon>
        <taxon>Fungi incertae sedis</taxon>
        <taxon>Mucoromycota</taxon>
        <taxon>Mucoromycotina</taxon>
        <taxon>Endogonomycetes</taxon>
        <taxon>Endogonales</taxon>
        <taxon>Endogonaceae</taxon>
        <taxon>Jimgerdemannia</taxon>
    </lineage>
</organism>
<gene>
    <name evidence="3" type="ORF">BC938DRAFT_483823</name>
</gene>
<proteinExistence type="predicted"/>